<evidence type="ECO:0000313" key="2">
    <source>
        <dbReference type="Proteomes" id="UP000612808"/>
    </source>
</evidence>
<dbReference type="InterPro" id="IPR009351">
    <property type="entry name" value="AlkZ-like"/>
</dbReference>
<dbReference type="Proteomes" id="UP000612808">
    <property type="component" value="Unassembled WGS sequence"/>
</dbReference>
<gene>
    <name evidence="1" type="ORF">Aru02nite_35150</name>
</gene>
<comment type="caution">
    <text evidence="1">The sequence shown here is derived from an EMBL/GenBank/DDBJ whole genome shotgun (WGS) entry which is preliminary data.</text>
</comment>
<organism evidence="1 2">
    <name type="scientific">Actinocatenispora rupis</name>
    <dbReference type="NCBI Taxonomy" id="519421"/>
    <lineage>
        <taxon>Bacteria</taxon>
        <taxon>Bacillati</taxon>
        <taxon>Actinomycetota</taxon>
        <taxon>Actinomycetes</taxon>
        <taxon>Micromonosporales</taxon>
        <taxon>Micromonosporaceae</taxon>
        <taxon>Actinocatenispora</taxon>
    </lineage>
</organism>
<dbReference type="RefSeq" id="WP_203658710.1">
    <property type="nucleotide sequence ID" value="NZ_BAAAZM010000013.1"/>
</dbReference>
<proteinExistence type="predicted"/>
<dbReference type="EMBL" id="BOMB01000019">
    <property type="protein sequence ID" value="GID12626.1"/>
    <property type="molecule type" value="Genomic_DNA"/>
</dbReference>
<sequence>MSDETVRRARAYAQAVGGGVREPTPYAVVRRVVAVQAQDRTAADLGIRVRGARVTAAAVRAAYERERSIVRSWYLRGTLHTVPAEDAHWLGALLGPRTIAASAGRCAQLGLDADLLARADHLITRVLANGPLTRAELTGHLAGIGIGPDGQAPFHAIRHAALRGLVCHGPFRADDATYVLAGDWLPTPGRVPEDPVVELAVRYRHGYGPAGPADFAAWSGLPAGIARAAWRQTTAPPDPDVPDGPDVRLLPAYDGYLLGYRDRTLSVPEPYRRRVWPGGGQLRPTVLADGLAVGTWSRQAGTPVVEPFAPLPADVSAALAAERDAVATYLTAAG</sequence>
<name>A0A8J3IYZ4_9ACTN</name>
<evidence type="ECO:0008006" key="3">
    <source>
        <dbReference type="Google" id="ProtNLM"/>
    </source>
</evidence>
<accession>A0A8J3IYZ4</accession>
<keyword evidence="2" id="KW-1185">Reference proteome</keyword>
<evidence type="ECO:0000313" key="1">
    <source>
        <dbReference type="EMBL" id="GID12626.1"/>
    </source>
</evidence>
<dbReference type="AlphaFoldDB" id="A0A8J3IYZ4"/>
<dbReference type="Pfam" id="PF06224">
    <property type="entry name" value="AlkZ-like"/>
    <property type="match status" value="1"/>
</dbReference>
<reference evidence="1" key="1">
    <citation type="submission" date="2021-01" db="EMBL/GenBank/DDBJ databases">
        <title>Whole genome shotgun sequence of Actinocatenispora rupis NBRC 107355.</title>
        <authorList>
            <person name="Komaki H."/>
            <person name="Tamura T."/>
        </authorList>
    </citation>
    <scope>NUCLEOTIDE SEQUENCE</scope>
    <source>
        <strain evidence="1">NBRC 107355</strain>
    </source>
</reference>
<protein>
    <recommendedName>
        <fullName evidence="3">Winged helix DNA-binding domain-containing protein</fullName>
    </recommendedName>
</protein>
<dbReference type="PANTHER" id="PTHR38479:SF2">
    <property type="entry name" value="WINGED HELIX DNA-BINDING DOMAIN-CONTAINING PROTEIN"/>
    <property type="match status" value="1"/>
</dbReference>
<dbReference type="PANTHER" id="PTHR38479">
    <property type="entry name" value="LMO0824 PROTEIN"/>
    <property type="match status" value="1"/>
</dbReference>